<accession>A0A9P8XSD1</accession>
<proteinExistence type="predicted"/>
<protein>
    <submittedName>
        <fullName evidence="1">Uncharacterized protein</fullName>
    </submittedName>
</protein>
<dbReference type="Proteomes" id="UP000756346">
    <property type="component" value="Unassembled WGS sequence"/>
</dbReference>
<dbReference type="EMBL" id="JAGTJQ010000013">
    <property type="protein sequence ID" value="KAH7014528.1"/>
    <property type="molecule type" value="Genomic_DNA"/>
</dbReference>
<sequence>MSKHSPSQMPHLLRLVHVLDARKHLVPRPFSPPKPFPVITITAAALPAHRDLVSPPGNHALHSRPCIARISSFWSPPFLLFRKRVREFDFAHDTVSWIQREKLLISRPDPLPLRMGAPDLLDQVLPRSGVDDAEVAQVWDPAEYRARYVRDDGPRLELFRGGQLVAGEVALGAVELDRDGLAWHRRV</sequence>
<evidence type="ECO:0000313" key="2">
    <source>
        <dbReference type="Proteomes" id="UP000756346"/>
    </source>
</evidence>
<organism evidence="1 2">
    <name type="scientific">Microdochium trichocladiopsis</name>
    <dbReference type="NCBI Taxonomy" id="1682393"/>
    <lineage>
        <taxon>Eukaryota</taxon>
        <taxon>Fungi</taxon>
        <taxon>Dikarya</taxon>
        <taxon>Ascomycota</taxon>
        <taxon>Pezizomycotina</taxon>
        <taxon>Sordariomycetes</taxon>
        <taxon>Xylariomycetidae</taxon>
        <taxon>Xylariales</taxon>
        <taxon>Microdochiaceae</taxon>
        <taxon>Microdochium</taxon>
    </lineage>
</organism>
<keyword evidence="2" id="KW-1185">Reference proteome</keyword>
<gene>
    <name evidence="1" type="ORF">B0I36DRAFT_338866</name>
</gene>
<comment type="caution">
    <text evidence="1">The sequence shown here is derived from an EMBL/GenBank/DDBJ whole genome shotgun (WGS) entry which is preliminary data.</text>
</comment>
<reference evidence="1" key="1">
    <citation type="journal article" date="2021" name="Nat. Commun.">
        <title>Genetic determinants of endophytism in the Arabidopsis root mycobiome.</title>
        <authorList>
            <person name="Mesny F."/>
            <person name="Miyauchi S."/>
            <person name="Thiergart T."/>
            <person name="Pickel B."/>
            <person name="Atanasova L."/>
            <person name="Karlsson M."/>
            <person name="Huettel B."/>
            <person name="Barry K.W."/>
            <person name="Haridas S."/>
            <person name="Chen C."/>
            <person name="Bauer D."/>
            <person name="Andreopoulos W."/>
            <person name="Pangilinan J."/>
            <person name="LaButti K."/>
            <person name="Riley R."/>
            <person name="Lipzen A."/>
            <person name="Clum A."/>
            <person name="Drula E."/>
            <person name="Henrissat B."/>
            <person name="Kohler A."/>
            <person name="Grigoriev I.V."/>
            <person name="Martin F.M."/>
            <person name="Hacquard S."/>
        </authorList>
    </citation>
    <scope>NUCLEOTIDE SEQUENCE</scope>
    <source>
        <strain evidence="1">MPI-CAGE-CH-0230</strain>
    </source>
</reference>
<evidence type="ECO:0000313" key="1">
    <source>
        <dbReference type="EMBL" id="KAH7014528.1"/>
    </source>
</evidence>
<dbReference type="RefSeq" id="XP_046005495.1">
    <property type="nucleotide sequence ID" value="XM_046155830.1"/>
</dbReference>
<dbReference type="GeneID" id="70185376"/>
<dbReference type="AlphaFoldDB" id="A0A9P8XSD1"/>
<name>A0A9P8XSD1_9PEZI</name>